<feature type="compositionally biased region" description="Low complexity" evidence="1">
    <location>
        <begin position="753"/>
        <end position="765"/>
    </location>
</feature>
<gene>
    <name evidence="2" type="ordered locus">Bathy14g00370</name>
</gene>
<evidence type="ECO:0000256" key="1">
    <source>
        <dbReference type="SAM" id="MobiDB-lite"/>
    </source>
</evidence>
<feature type="region of interest" description="Disordered" evidence="1">
    <location>
        <begin position="750"/>
        <end position="777"/>
    </location>
</feature>
<dbReference type="EMBL" id="FO082265">
    <property type="protein sequence ID" value="CCO19756.1"/>
    <property type="molecule type" value="Genomic_DNA"/>
</dbReference>
<reference evidence="2 3" key="1">
    <citation type="submission" date="2011-10" db="EMBL/GenBank/DDBJ databases">
        <authorList>
            <person name="Genoscope - CEA"/>
        </authorList>
    </citation>
    <scope>NUCLEOTIDE SEQUENCE [LARGE SCALE GENOMIC DNA]</scope>
    <source>
        <strain evidence="2 3">RCC 1105</strain>
    </source>
</reference>
<feature type="region of interest" description="Disordered" evidence="1">
    <location>
        <begin position="892"/>
        <end position="925"/>
    </location>
</feature>
<dbReference type="Proteomes" id="UP000198341">
    <property type="component" value="Chromosome 14"/>
</dbReference>
<name>K8ENW9_9CHLO</name>
<feature type="compositionally biased region" description="Basic and acidic residues" evidence="1">
    <location>
        <begin position="529"/>
        <end position="538"/>
    </location>
</feature>
<dbReference type="STRING" id="41875.K8ENW9"/>
<protein>
    <submittedName>
        <fullName evidence="2">Uncharacterized protein</fullName>
    </submittedName>
</protein>
<keyword evidence="3" id="KW-1185">Reference proteome</keyword>
<dbReference type="RefSeq" id="XP_007509299.1">
    <property type="nucleotide sequence ID" value="XM_007509237.1"/>
</dbReference>
<feature type="region of interest" description="Disordered" evidence="1">
    <location>
        <begin position="1"/>
        <end position="115"/>
    </location>
</feature>
<dbReference type="AlphaFoldDB" id="K8ENW9"/>
<feature type="compositionally biased region" description="Basic and acidic residues" evidence="1">
    <location>
        <begin position="49"/>
        <end position="58"/>
    </location>
</feature>
<feature type="region of interest" description="Disordered" evidence="1">
    <location>
        <begin position="403"/>
        <end position="435"/>
    </location>
</feature>
<feature type="compositionally biased region" description="Basic and acidic residues" evidence="1">
    <location>
        <begin position="552"/>
        <end position="564"/>
    </location>
</feature>
<feature type="region of interest" description="Disordered" evidence="1">
    <location>
        <begin position="152"/>
        <end position="179"/>
    </location>
</feature>
<dbReference type="KEGG" id="bpg:Bathy14g00370"/>
<feature type="region of interest" description="Disordered" evidence="1">
    <location>
        <begin position="812"/>
        <end position="850"/>
    </location>
</feature>
<accession>K8ENW9</accession>
<evidence type="ECO:0000313" key="3">
    <source>
        <dbReference type="Proteomes" id="UP000198341"/>
    </source>
</evidence>
<feature type="compositionally biased region" description="Basic and acidic residues" evidence="1">
    <location>
        <begin position="101"/>
        <end position="115"/>
    </location>
</feature>
<evidence type="ECO:0000313" key="2">
    <source>
        <dbReference type="EMBL" id="CCO19756.1"/>
    </source>
</evidence>
<proteinExistence type="predicted"/>
<feature type="region of interest" description="Disordered" evidence="1">
    <location>
        <begin position="491"/>
        <end position="569"/>
    </location>
</feature>
<feature type="compositionally biased region" description="Acidic residues" evidence="1">
    <location>
        <begin position="66"/>
        <end position="76"/>
    </location>
</feature>
<organism evidence="2 3">
    <name type="scientific">Bathycoccus prasinos</name>
    <dbReference type="NCBI Taxonomy" id="41875"/>
    <lineage>
        <taxon>Eukaryota</taxon>
        <taxon>Viridiplantae</taxon>
        <taxon>Chlorophyta</taxon>
        <taxon>Mamiellophyceae</taxon>
        <taxon>Mamiellales</taxon>
        <taxon>Bathycoccaceae</taxon>
        <taxon>Bathycoccus</taxon>
    </lineage>
</organism>
<dbReference type="PANTHER" id="PTHR42264">
    <property type="entry name" value="EPHRIN_REC_LIKE DOMAIN-CONTAINING PROTEIN"/>
    <property type="match status" value="1"/>
</dbReference>
<dbReference type="GeneID" id="19011763"/>
<feature type="compositionally biased region" description="Basic and acidic residues" evidence="1">
    <location>
        <begin position="1"/>
        <end position="10"/>
    </location>
</feature>
<sequence length="981" mass="111234">MRVSGERGEGDAFVSENRDDDDAKRKKKRKRRRENGGALEWKDIVAGTKKSEEDESFSHHHHSSDFEDQEEEEKEEKEEGKDLDALMKTVLAGRERKGKKMKTEEAFKKSRKREASRLKRELRNINVKENNRNFERMFIGETLVDGVGRRRRATNTATSAGKMEDDTVEDDDVNNNNNSDEKKGWYYPCDWTLKTRATFAKICSLRDDDTNDEAEEDFDEDDDFDTDEEKRKIQQTFLSSSSVSKSFSWVNDERGANAVAAGAHDAFSTHGVNGVEPLSSKNCSFFYCLPSSSNSIISSESNKNDSRRSAAMQRATISFQYPDSRLPAHAIDKMNISFNNNKDLKSSSAATNAWFRQRSNQWTEALSSAYGRLRSYFSYSFYVAYEDRRIFFACPGLDGSFSSNSFKENNNTKDDDDDDVNDKNDDKNNNISQGFAVITNTNQKLRDILTKNGIPFKPVFVTRDGKGFSVNDNRTKSDKMKNKKHLLFGGDANLFDVDDDDDEEKDNDDEGEEEEEEGEDNDEDDDDGKENAERENKKANLQQSGSQEEGNDGDKVKDDVKGEEDGCDDGYITNVVGKENSVKKKKNDDALLKNAIHPTFIDAWNESKRKIKLKEEQEKNKVFERFTRDGAILVRGTLAVHGLVNVLLQFRGQDPGDVKVTEQTVMDAEALALARMNTFAENTTNTNTNTKNLTTTKAGSSAMISSDVGAILAPRPFTNCFTKSFELRPNKVAVASETSKSKLMRLWTLDLGSNSNSNNNNTSDSYSEKKNKMMMRTTNSDRKNWCDPCDLIPPWTMARVCRVLSAEDDFFGSNDNERDDDDAMMDDDKTIANEDDDKQKKKNKNNNTVKQNILRENKNSIRLWLDTDPCSKVLNASVAAARLMSEESFSRRLIRSTSKAAQQKKPEDEKKVSPPLKPRDEAFGDEDEKRWAFSFSSNNRRNRRANDFAAKSNNNDTGIVQSLELKKKAFVVEVACARSWK</sequence>
<feature type="compositionally biased region" description="Acidic residues" evidence="1">
    <location>
        <begin position="496"/>
        <end position="528"/>
    </location>
</feature>
<feature type="compositionally biased region" description="Basic and acidic residues" evidence="1">
    <location>
        <begin position="904"/>
        <end position="925"/>
    </location>
</feature>